<gene>
    <name evidence="1" type="ORF">E6Q54_15105</name>
</gene>
<dbReference type="Proteomes" id="UP000321797">
    <property type="component" value="Unassembled WGS sequence"/>
</dbReference>
<accession>A0A5C7XXV0</accession>
<name>A0A5C7XXV0_9MYCO</name>
<proteinExistence type="predicted"/>
<evidence type="ECO:0000313" key="1">
    <source>
        <dbReference type="EMBL" id="TXI54300.1"/>
    </source>
</evidence>
<comment type="caution">
    <text evidence="1">The sequence shown here is derived from an EMBL/GenBank/DDBJ whole genome shotgun (WGS) entry which is preliminary data.</text>
</comment>
<sequence>MEYTITTTAGEKFTCDTTAGQELEFESSGGLTFRDAPEGDVRSVVAYSPAAWAKVSYVTKTRGGAGFAH</sequence>
<dbReference type="EMBL" id="SSGD01000088">
    <property type="protein sequence ID" value="TXI54300.1"/>
    <property type="molecule type" value="Genomic_DNA"/>
</dbReference>
<dbReference type="AlphaFoldDB" id="A0A5C7XXV0"/>
<organism evidence="1 2">
    <name type="scientific">Mycolicibacter arupensis</name>
    <dbReference type="NCBI Taxonomy" id="342002"/>
    <lineage>
        <taxon>Bacteria</taxon>
        <taxon>Bacillati</taxon>
        <taxon>Actinomycetota</taxon>
        <taxon>Actinomycetes</taxon>
        <taxon>Mycobacteriales</taxon>
        <taxon>Mycobacteriaceae</taxon>
        <taxon>Mycolicibacter</taxon>
    </lineage>
</organism>
<reference evidence="1 2" key="1">
    <citation type="submission" date="2018-09" db="EMBL/GenBank/DDBJ databases">
        <title>Metagenome Assembled Genomes from an Advanced Water Purification Facility.</title>
        <authorList>
            <person name="Stamps B.W."/>
            <person name="Spear J.R."/>
        </authorList>
    </citation>
    <scope>NUCLEOTIDE SEQUENCE [LARGE SCALE GENOMIC DNA]</scope>
    <source>
        <strain evidence="1">Bin_29_2</strain>
    </source>
</reference>
<dbReference type="RefSeq" id="WP_276761629.1">
    <property type="nucleotide sequence ID" value="NZ_SSGD01000088.1"/>
</dbReference>
<protein>
    <submittedName>
        <fullName evidence="1">Uncharacterized protein</fullName>
    </submittedName>
</protein>
<evidence type="ECO:0000313" key="2">
    <source>
        <dbReference type="Proteomes" id="UP000321797"/>
    </source>
</evidence>